<dbReference type="Pfam" id="PF08124">
    <property type="entry name" value="Lyase_8_N"/>
    <property type="match status" value="1"/>
</dbReference>
<dbReference type="PANTHER" id="PTHR38481:SF1">
    <property type="entry name" value="HYALURONATE LYASE"/>
    <property type="match status" value="1"/>
</dbReference>
<evidence type="ECO:0008006" key="11">
    <source>
        <dbReference type="Google" id="ProtNLM"/>
    </source>
</evidence>
<dbReference type="CDD" id="cd01083">
    <property type="entry name" value="GAG_Lyase"/>
    <property type="match status" value="1"/>
</dbReference>
<organism evidence="9 10">
    <name type="scientific">Romboutsia weinsteinii</name>
    <dbReference type="NCBI Taxonomy" id="2020949"/>
    <lineage>
        <taxon>Bacteria</taxon>
        <taxon>Bacillati</taxon>
        <taxon>Bacillota</taxon>
        <taxon>Clostridia</taxon>
        <taxon>Peptostreptococcales</taxon>
        <taxon>Peptostreptococcaceae</taxon>
        <taxon>Romboutsia</taxon>
    </lineage>
</organism>
<dbReference type="Gene3D" id="2.60.40.10">
    <property type="entry name" value="Immunoglobulins"/>
    <property type="match status" value="1"/>
</dbReference>
<dbReference type="InterPro" id="IPR008964">
    <property type="entry name" value="Invasin/intimin_cell_adhesion"/>
</dbReference>
<feature type="domain" description="BIG2" evidence="6">
    <location>
        <begin position="239"/>
        <end position="302"/>
    </location>
</feature>
<dbReference type="InterPro" id="IPR004103">
    <property type="entry name" value="Lyase_8_C"/>
</dbReference>
<protein>
    <recommendedName>
        <fullName evidence="11">Hyaluronate lyase</fullName>
    </recommendedName>
</protein>
<dbReference type="InterPro" id="IPR038970">
    <property type="entry name" value="Lyase_8"/>
</dbReference>
<evidence type="ECO:0000313" key="10">
    <source>
        <dbReference type="Proteomes" id="UP000215694"/>
    </source>
</evidence>
<keyword evidence="10" id="KW-1185">Reference proteome</keyword>
<gene>
    <name evidence="9" type="ORF">CHL78_006485</name>
</gene>
<dbReference type="OrthoDB" id="6636047at2"/>
<dbReference type="InterPro" id="IPR003343">
    <property type="entry name" value="Big_2"/>
</dbReference>
<dbReference type="InterPro" id="IPR011013">
    <property type="entry name" value="Gal_mutarotase_sf_dom"/>
</dbReference>
<comment type="caution">
    <text evidence="9">The sequence shown here is derived from an EMBL/GenBank/DDBJ whole genome shotgun (WGS) entry which is preliminary data.</text>
</comment>
<dbReference type="GO" id="GO:0005576">
    <property type="term" value="C:extracellular region"/>
    <property type="evidence" value="ECO:0007669"/>
    <property type="project" value="InterPro"/>
</dbReference>
<evidence type="ECO:0000259" key="5">
    <source>
        <dbReference type="Pfam" id="PF02278"/>
    </source>
</evidence>
<dbReference type="GO" id="GO:0005975">
    <property type="term" value="P:carbohydrate metabolic process"/>
    <property type="evidence" value="ECO:0007669"/>
    <property type="project" value="InterPro"/>
</dbReference>
<feature type="active site" evidence="4">
    <location>
        <position position="695"/>
    </location>
</feature>
<dbReference type="SUPFAM" id="SSF74650">
    <property type="entry name" value="Galactose mutarotase-like"/>
    <property type="match status" value="1"/>
</dbReference>
<dbReference type="Gene3D" id="2.60.220.10">
    <property type="entry name" value="Polysaccharide lyase family 8-like, C-terminal"/>
    <property type="match status" value="1"/>
</dbReference>
<evidence type="ECO:0000313" key="9">
    <source>
        <dbReference type="EMBL" id="RDY28230.1"/>
    </source>
</evidence>
<evidence type="ECO:0000256" key="4">
    <source>
        <dbReference type="PIRSR" id="PIRSR638970-1"/>
    </source>
</evidence>
<dbReference type="Gene3D" id="2.60.40.1080">
    <property type="match status" value="2"/>
</dbReference>
<keyword evidence="2" id="KW-0732">Signal</keyword>
<name>A0A371J618_9FIRM</name>
<dbReference type="RefSeq" id="WP_094368622.1">
    <property type="nucleotide sequence ID" value="NZ_NOJY02000008.1"/>
</dbReference>
<dbReference type="InterPro" id="IPR012970">
    <property type="entry name" value="Lyase_8_alpha_N"/>
</dbReference>
<dbReference type="InterPro" id="IPR014718">
    <property type="entry name" value="GH-type_carb-bd"/>
</dbReference>
<feature type="domain" description="Polysaccharide lyase 8 N-terminal alpha-helical" evidence="8">
    <location>
        <begin position="421"/>
        <end position="731"/>
    </location>
</feature>
<dbReference type="AlphaFoldDB" id="A0A371J618"/>
<evidence type="ECO:0000256" key="3">
    <source>
        <dbReference type="ARBA" id="ARBA00023239"/>
    </source>
</evidence>
<feature type="active site" evidence="4">
    <location>
        <position position="632"/>
    </location>
</feature>
<keyword evidence="3" id="KW-0456">Lyase</keyword>
<dbReference type="SUPFAM" id="SSF49785">
    <property type="entry name" value="Galactose-binding domain-like"/>
    <property type="match status" value="1"/>
</dbReference>
<feature type="domain" description="Polysaccharide lyase family 8 C-terminal" evidence="7">
    <location>
        <begin position="1062"/>
        <end position="1124"/>
    </location>
</feature>
<dbReference type="InterPro" id="IPR011071">
    <property type="entry name" value="Lyase_8-like_C"/>
</dbReference>
<dbReference type="InterPro" id="IPR003159">
    <property type="entry name" value="Lyase_8_central_dom"/>
</dbReference>
<dbReference type="SUPFAM" id="SSF49863">
    <property type="entry name" value="Hyaluronate lyase-like, C-terminal domain"/>
    <property type="match status" value="1"/>
</dbReference>
<evidence type="ECO:0000259" key="8">
    <source>
        <dbReference type="Pfam" id="PF08124"/>
    </source>
</evidence>
<evidence type="ECO:0000259" key="7">
    <source>
        <dbReference type="Pfam" id="PF02884"/>
    </source>
</evidence>
<accession>A0A371J618</accession>
<evidence type="ECO:0000256" key="1">
    <source>
        <dbReference type="ARBA" id="ARBA00006699"/>
    </source>
</evidence>
<dbReference type="PANTHER" id="PTHR38481">
    <property type="entry name" value="HYALURONATE LYASE"/>
    <property type="match status" value="1"/>
</dbReference>
<dbReference type="InterPro" id="IPR008979">
    <property type="entry name" value="Galactose-bd-like_sf"/>
</dbReference>
<dbReference type="EMBL" id="NOJY02000008">
    <property type="protein sequence ID" value="RDY28230.1"/>
    <property type="molecule type" value="Genomic_DNA"/>
</dbReference>
<dbReference type="SUPFAM" id="SSF49373">
    <property type="entry name" value="Invasin/intimin cell-adhesion fragments"/>
    <property type="match status" value="2"/>
</dbReference>
<reference evidence="9 10" key="1">
    <citation type="journal article" date="2017" name="Genome Announc.">
        <title>Draft Genome Sequence of Romboutsia weinsteinii sp. nov. Strain CCRI-19649(T) Isolated from Surface Water.</title>
        <authorList>
            <person name="Maheux A.F."/>
            <person name="Boudreau D.K."/>
            <person name="Berube E."/>
            <person name="Boissinot M."/>
            <person name="Cantin P."/>
            <person name="Raymond F."/>
            <person name="Corbeil J."/>
            <person name="Omar R.F."/>
            <person name="Bergeron M.G."/>
        </authorList>
    </citation>
    <scope>NUCLEOTIDE SEQUENCE [LARGE SCALE GENOMIC DNA]</scope>
    <source>
        <strain evidence="9 10">CCRI-19649</strain>
    </source>
</reference>
<dbReference type="Gene3D" id="2.60.120.260">
    <property type="entry name" value="Galactose-binding domain-like"/>
    <property type="match status" value="1"/>
</dbReference>
<dbReference type="Pfam" id="PF02368">
    <property type="entry name" value="Big_2"/>
    <property type="match status" value="1"/>
</dbReference>
<dbReference type="GO" id="GO:0016837">
    <property type="term" value="F:carbon-oxygen lyase activity, acting on polysaccharides"/>
    <property type="evidence" value="ECO:0007669"/>
    <property type="project" value="UniProtKB-ARBA"/>
</dbReference>
<evidence type="ECO:0000256" key="2">
    <source>
        <dbReference type="ARBA" id="ARBA00022729"/>
    </source>
</evidence>
<dbReference type="Pfam" id="PF02278">
    <property type="entry name" value="Lyase_8"/>
    <property type="match status" value="1"/>
</dbReference>
<dbReference type="Pfam" id="PF02884">
    <property type="entry name" value="Lyase_8_C"/>
    <property type="match status" value="1"/>
</dbReference>
<dbReference type="Gene3D" id="1.50.10.100">
    <property type="entry name" value="Chondroitin AC/alginate lyase"/>
    <property type="match status" value="1"/>
</dbReference>
<dbReference type="Gene3D" id="2.70.98.10">
    <property type="match status" value="1"/>
</dbReference>
<dbReference type="GO" id="GO:0030246">
    <property type="term" value="F:carbohydrate binding"/>
    <property type="evidence" value="ECO:0007669"/>
    <property type="project" value="InterPro"/>
</dbReference>
<comment type="similarity">
    <text evidence="1">Belongs to the polysaccharide lyase 8 family.</text>
</comment>
<dbReference type="SUPFAM" id="SSF48230">
    <property type="entry name" value="Chondroitin AC/alginate lyase"/>
    <property type="match status" value="1"/>
</dbReference>
<sequence>MNKSRLDRGLYKSIAAILIVNNFAALATIRVNAEDIVQNNATLIENVSQARNNIIHMNGDFEDTFKTTSSDAYLWKDEVKPRNWEISSYGQFAPTMIGEITSDSKSGNNAVKITLDKSVGFFKSVTTTSPKIEKDKEYKISTWIKGEDLAKADCSVTTHSPILVKVEQLDSSNKVLETITLGTVSGTTDWSNFESSFRGNENASRLRMVVQFDSGLHVGTSGVVYIDDFKLEEVTPKPQSITLSEESVKMSLDQSGVLKYNIDPIEASKEPVVWNSSDSSVVEVKDGVITSKKEGSATITVWLENYPDLKSQCNIEVSNSVDIERVEFENSIINIDNNNNYIVKAKAYPEYTTESYNLEVEDINVATIKDGIVTAINTGTTNIIAKTIDGKKELGRFELKVNEHTKDTYDSSLDKIYNSLVPNNLLSSNDIKDKEAVDKIVSVANIYWNNMNKDNNKNYLWKDLDSTTNSNHITKSFERLREMAKAFLLEGSELQGDSELIKDIVYGIEWLMENRYNEDYYGNWWDWQIGAPQRLTDTLVLIKDYLTAETIKKYTDIIDYYVPNARDQWSPRENPIQSEGANRLDMCQVVIYRSLLIKDSEKLQEASNDLLPELQYVTEKNGIYEDGSIIQHDAIPYTGTYGAILLTGIGRMNYLLEGTEWAIPSDKVNIIYDVIEKSFEPLMYKGLIMDMVNGRSISRSKWQDINNGEGVMKSIVKYFIPAATPDEALRLKGVVKYWLQSNDSKDMVETTNDLEFRAMIKDILNDSKIKPSKELIGHYNYANMDRVVHRRPGFVYGISTYSNRTYMYEAMNKENTKGYHTADGMTYLYNGDVEQFSKGFWPTVDPYRLPGTTVDTVKLYNEASGSKVINGENWVGGSTIEGRYGASGMYLDKENPKEKDEKYKMDLKAKKSWFMFDDEVVSIGSDITSTKGRTIETVVENRRLSEKGNEVFTVDGQASINNIGDKTSKEGVSWAHLKGSKENTDIGYYFPNKADINILRDHRTGNWNDINETEPSLVEENNFLTMWVDHGIDPENESYSYVLLPNKSEEEVKEYNENPNIEILENNEGIHAVRENTLNITAANFWEDNQSIDFISTDKKSSVMVKEDSGVLRIGVSDPTMENEGTIRVELDKNIEDVINKDDRVKVVESSDKLILEINVKDAKGSTINAEFKIKEENKLNAPTDIKIEKIKGNQVSLTWKNLNNNKKVKFYEVYLDGKYIDKVNNEKIKLKISKDEHILNLYAVDKQGNKSDMSKDFVIKK</sequence>
<dbReference type="Proteomes" id="UP000215694">
    <property type="component" value="Unassembled WGS sequence"/>
</dbReference>
<evidence type="ECO:0000259" key="6">
    <source>
        <dbReference type="Pfam" id="PF02368"/>
    </source>
</evidence>
<dbReference type="InterPro" id="IPR013783">
    <property type="entry name" value="Ig-like_fold"/>
</dbReference>
<dbReference type="InterPro" id="IPR008929">
    <property type="entry name" value="Chondroitin_lyas"/>
</dbReference>
<feature type="active site" evidence="4">
    <location>
        <position position="641"/>
    </location>
</feature>
<proteinExistence type="inferred from homology"/>
<feature type="domain" description="Polysaccharide lyase family 8 central" evidence="5">
    <location>
        <begin position="779"/>
        <end position="1047"/>
    </location>
</feature>